<dbReference type="EMBL" id="MAJD01000002">
    <property type="protein sequence ID" value="OBX33876.1"/>
    <property type="molecule type" value="Genomic_DNA"/>
</dbReference>
<evidence type="ECO:0000313" key="1">
    <source>
        <dbReference type="EMBL" id="OBX33876.1"/>
    </source>
</evidence>
<comment type="caution">
    <text evidence="1">The sequence shown here is derived from an EMBL/GenBank/DDBJ whole genome shotgun (WGS) entry which is preliminary data.</text>
</comment>
<reference evidence="1 2" key="1">
    <citation type="submission" date="2016-06" db="EMBL/GenBank/DDBJ databases">
        <title>Genome sequence of halotolerant plant growth promoting strain of Halomonas elongata HEK1 isolated from salterns of Rann of Kutch, Gujarat, India.</title>
        <authorList>
            <person name="Gaba S."/>
            <person name="Singh R.N."/>
            <person name="Abrol S."/>
            <person name="Kaushik R."/>
            <person name="Saxena A.K."/>
        </authorList>
    </citation>
    <scope>NUCLEOTIDE SEQUENCE [LARGE SCALE GENOMIC DNA]</scope>
    <source>
        <strain evidence="1 2">HEK1</strain>
    </source>
</reference>
<dbReference type="AlphaFoldDB" id="A0A1B8NV36"/>
<accession>A0A1B8NV36</accession>
<proteinExistence type="predicted"/>
<name>A0A1B8NV36_HALEL</name>
<gene>
    <name evidence="1" type="ORF">A8U91_02919</name>
</gene>
<protein>
    <submittedName>
        <fullName evidence="1">Isocitrate dehydrogenase</fullName>
    </submittedName>
</protein>
<organism evidence="1 2">
    <name type="scientific">Halomonas elongata</name>
    <dbReference type="NCBI Taxonomy" id="2746"/>
    <lineage>
        <taxon>Bacteria</taxon>
        <taxon>Pseudomonadati</taxon>
        <taxon>Pseudomonadota</taxon>
        <taxon>Gammaproteobacteria</taxon>
        <taxon>Oceanospirillales</taxon>
        <taxon>Halomonadaceae</taxon>
        <taxon>Halomonas</taxon>
    </lineage>
</organism>
<dbReference type="SUPFAM" id="SSF53659">
    <property type="entry name" value="Isocitrate/Isopropylmalate dehydrogenase-like"/>
    <property type="match status" value="1"/>
</dbReference>
<sequence>MGNALETLAERENNAELGDYATRLKAALIDTIGDGIVTGDLKGKTTEPDKETVVDMQGFLDAVAQRLTA</sequence>
<dbReference type="Proteomes" id="UP000092504">
    <property type="component" value="Unassembled WGS sequence"/>
</dbReference>
<evidence type="ECO:0000313" key="2">
    <source>
        <dbReference type="Proteomes" id="UP000092504"/>
    </source>
</evidence>
<dbReference type="PATRIC" id="fig|2746.7.peg.2994"/>
<dbReference type="Gene3D" id="3.40.718.10">
    <property type="entry name" value="Isopropylmalate Dehydrogenase"/>
    <property type="match status" value="1"/>
</dbReference>